<proteinExistence type="inferred from homology"/>
<feature type="active site" evidence="5">
    <location>
        <position position="337"/>
    </location>
</feature>
<comment type="subcellular location">
    <subcellularLocation>
        <location evidence="1">Endoplasmic reticulum</location>
    </subcellularLocation>
</comment>
<dbReference type="PRINTS" id="PR00747">
    <property type="entry name" value="GLYHDRLASE47"/>
</dbReference>
<feature type="active site" description="Proton donor" evidence="5">
    <location>
        <position position="448"/>
    </location>
</feature>
<comment type="cofactor">
    <cofactor evidence="6">
        <name>Ca(2+)</name>
        <dbReference type="ChEBI" id="CHEBI:29108"/>
    </cofactor>
</comment>
<feature type="chain" id="PRO_5043362138" description="alpha-1,2-Mannosidase" evidence="8">
    <location>
        <begin position="21"/>
        <end position="1074"/>
    </location>
</feature>
<gene>
    <name evidence="9" type="primary">MNL1</name>
    <name evidence="9" type="ORF">TWF696_008957</name>
</gene>
<comment type="similarity">
    <text evidence="2 7">Belongs to the glycosyl hydrolase 47 family.</text>
</comment>
<dbReference type="EC" id="3.2.1.-" evidence="7"/>
<evidence type="ECO:0000256" key="5">
    <source>
        <dbReference type="PIRSR" id="PIRSR601382-1"/>
    </source>
</evidence>
<keyword evidence="7" id="KW-0326">Glycosidase</keyword>
<dbReference type="InterPro" id="IPR036026">
    <property type="entry name" value="Seven-hairpin_glycosidases"/>
</dbReference>
<evidence type="ECO:0000256" key="3">
    <source>
        <dbReference type="ARBA" id="ARBA00022824"/>
    </source>
</evidence>
<dbReference type="Pfam" id="PF01532">
    <property type="entry name" value="Glyco_hydro_47"/>
    <property type="match status" value="2"/>
</dbReference>
<keyword evidence="8" id="KW-0732">Signal</keyword>
<evidence type="ECO:0000256" key="1">
    <source>
        <dbReference type="ARBA" id="ARBA00004240"/>
    </source>
</evidence>
<dbReference type="GO" id="GO:0005975">
    <property type="term" value="P:carbohydrate metabolic process"/>
    <property type="evidence" value="ECO:0007669"/>
    <property type="project" value="InterPro"/>
</dbReference>
<keyword evidence="10" id="KW-1185">Reference proteome</keyword>
<evidence type="ECO:0000256" key="6">
    <source>
        <dbReference type="PIRSR" id="PIRSR601382-2"/>
    </source>
</evidence>
<dbReference type="AlphaFoldDB" id="A0AAV9UDU7"/>
<comment type="caution">
    <text evidence="9">The sequence shown here is derived from an EMBL/GenBank/DDBJ whole genome shotgun (WGS) entry which is preliminary data.</text>
</comment>
<feature type="active site" description="Proton donor" evidence="5">
    <location>
        <position position="131"/>
    </location>
</feature>
<feature type="binding site" evidence="6">
    <location>
        <position position="553"/>
    </location>
    <ligand>
        <name>Ca(2+)</name>
        <dbReference type="ChEBI" id="CHEBI:29108"/>
    </ligand>
</feature>
<dbReference type="EMBL" id="JAVHNQ010000008">
    <property type="protein sequence ID" value="KAK6340633.1"/>
    <property type="molecule type" value="Genomic_DNA"/>
</dbReference>
<dbReference type="SUPFAM" id="SSF48225">
    <property type="entry name" value="Seven-hairpin glycosidases"/>
    <property type="match status" value="1"/>
</dbReference>
<dbReference type="InterPro" id="IPR012341">
    <property type="entry name" value="6hp_glycosidase-like_sf"/>
</dbReference>
<dbReference type="GO" id="GO:0036503">
    <property type="term" value="P:ERAD pathway"/>
    <property type="evidence" value="ECO:0007669"/>
    <property type="project" value="UniProtKB-ARBA"/>
</dbReference>
<keyword evidence="6" id="KW-0479">Metal-binding</keyword>
<protein>
    <recommendedName>
        <fullName evidence="7">alpha-1,2-Mannosidase</fullName>
        <ecNumber evidence="7">3.2.1.-</ecNumber>
    </recommendedName>
</protein>
<dbReference type="InterPro" id="IPR001382">
    <property type="entry name" value="Glyco_hydro_47"/>
</dbReference>
<evidence type="ECO:0000256" key="7">
    <source>
        <dbReference type="RuleBase" id="RU361193"/>
    </source>
</evidence>
<dbReference type="GO" id="GO:0044322">
    <property type="term" value="C:endoplasmic reticulum quality control compartment"/>
    <property type="evidence" value="ECO:0007669"/>
    <property type="project" value="GOC"/>
</dbReference>
<sequence>MRLDLTVTVLLGTLLQPCLCMPKSHILNLRSEAHAMFHHGYDSYFKFAFPADEIRPLSCIPLSRDNQPENFALNDVLGNYSVTAVDSLSALAILSHTSAHSHEQFWRTVQNIVDVYYPTGFDRDAKVQVFETVIRGVGGLVSAHEFAVGLLPMAGIPGVGINGWKYENQLLHLAHDLATRLLPAFTTDTGIPYPRVNLKYGCVNVRPEDEDAEANEKCRKDDEEAEKGGFKPLWNERTETCAAGAGSLTLELSTLSRLLQRFKEDYPEEVEKLKKAKDGLRHKWDDVEVFEKVSQDAFWSVWERRSELNLVGAGLDAVTGSWEQQSGSLAGIGASTDSFFEYAMKTYILLSASPTVPSLANPEPSPPLAYFDAFEQAAAAINKHMLVDSPAVFYQGVHMQTGDAMVQWVDSLSAFWPGLLVLAGNVSIAEKACLFYTALWQRHQALPERYIPARQIVALQWWPGRPEFAESVYHLYRATKDVWYLRVGEMILRDIQRRCWGRCGWGGLQDVRSGEVSDRMESFMLSETAAYLYLLFDDDHPLHKGDQAWVFTTEGHPIIMPPQKRIRGKRSAIRNTDMQMHRQGYGRTKAPTCENPKMLKQEPEVGALFSRVASRTDTFHSYNAVGLNLLPPYVPRQPTRITLLDNENTVQEFGYYNDKDEENPYRYLIPYSPTNGSFYPWTLPPEIISPMAYCGKLPNEHKLDLVFSVTQTKPGETPPPGWINIRGGVLINSLSGLRLGFEKQLVEDTIEYFVTKIGDRVISRDEIVVIEKVNIDTLHVDGGIRFQTSKDEGYEVVFDFETEHKPRPTPTPTSTKDSLKDKKFEIKLDGEDLSDEFRTQVEKILRESLLRHLPTENTNTVPERTLTAQPLTPDSNKFLIRRHLHAILSSGIGAVESPPLAGRTHSMLHSMVHVVPSPTLPWRSVYVAGLACDQPLPSIAATYPVILFKRGKCPFSQKMSNVPTSSAVKLAIVVNFDESVPTHAGYEEVVDFDGGGGVNDWVALRDDHLIRPLLDRYQVDSRNGQRRKNPVALVFVGGGEATYRALADARAVGLRERWKVTLDGLLVGNLVPVV</sequence>
<evidence type="ECO:0000256" key="2">
    <source>
        <dbReference type="ARBA" id="ARBA00007658"/>
    </source>
</evidence>
<evidence type="ECO:0000256" key="8">
    <source>
        <dbReference type="SAM" id="SignalP"/>
    </source>
</evidence>
<evidence type="ECO:0000256" key="4">
    <source>
        <dbReference type="ARBA" id="ARBA00023180"/>
    </source>
</evidence>
<keyword evidence="7" id="KW-0378">Hydrolase</keyword>
<keyword evidence="4" id="KW-0325">Glycoprotein</keyword>
<dbReference type="GO" id="GO:0016020">
    <property type="term" value="C:membrane"/>
    <property type="evidence" value="ECO:0007669"/>
    <property type="project" value="InterPro"/>
</dbReference>
<dbReference type="PANTHER" id="PTHR45679">
    <property type="entry name" value="ER DEGRADATION-ENHANCING ALPHA-MANNOSIDASE-LIKE PROTEIN 2"/>
    <property type="match status" value="1"/>
</dbReference>
<evidence type="ECO:0000313" key="10">
    <source>
        <dbReference type="Proteomes" id="UP001375240"/>
    </source>
</evidence>
<keyword evidence="3" id="KW-0256">Endoplasmic reticulum</keyword>
<dbReference type="Gene3D" id="1.50.10.10">
    <property type="match status" value="1"/>
</dbReference>
<name>A0AAV9UDU7_9PEZI</name>
<dbReference type="InterPro" id="IPR044674">
    <property type="entry name" value="EDEM1/2/3"/>
</dbReference>
<feature type="signal peptide" evidence="8">
    <location>
        <begin position="1"/>
        <end position="20"/>
    </location>
</feature>
<dbReference type="GO" id="GO:1904380">
    <property type="term" value="P:endoplasmic reticulum mannose trimming"/>
    <property type="evidence" value="ECO:0007669"/>
    <property type="project" value="InterPro"/>
</dbReference>
<dbReference type="GO" id="GO:0005509">
    <property type="term" value="F:calcium ion binding"/>
    <property type="evidence" value="ECO:0007669"/>
    <property type="project" value="InterPro"/>
</dbReference>
<accession>A0AAV9UDU7</accession>
<dbReference type="GO" id="GO:0004571">
    <property type="term" value="F:mannosyl-oligosaccharide 1,2-alpha-mannosidase activity"/>
    <property type="evidence" value="ECO:0007669"/>
    <property type="project" value="InterPro"/>
</dbReference>
<dbReference type="Proteomes" id="UP001375240">
    <property type="component" value="Unassembled WGS sequence"/>
</dbReference>
<organism evidence="9 10">
    <name type="scientific">Orbilia brochopaga</name>
    <dbReference type="NCBI Taxonomy" id="3140254"/>
    <lineage>
        <taxon>Eukaryota</taxon>
        <taxon>Fungi</taxon>
        <taxon>Dikarya</taxon>
        <taxon>Ascomycota</taxon>
        <taxon>Pezizomycotina</taxon>
        <taxon>Orbiliomycetes</taxon>
        <taxon>Orbiliales</taxon>
        <taxon>Orbiliaceae</taxon>
        <taxon>Orbilia</taxon>
    </lineage>
</organism>
<reference evidence="9 10" key="1">
    <citation type="submission" date="2019-10" db="EMBL/GenBank/DDBJ databases">
        <authorList>
            <person name="Palmer J.M."/>
        </authorList>
    </citation>
    <scope>NUCLEOTIDE SEQUENCE [LARGE SCALE GENOMIC DNA]</scope>
    <source>
        <strain evidence="9 10">TWF696</strain>
    </source>
</reference>
<dbReference type="PANTHER" id="PTHR45679:SF5">
    <property type="entry name" value="ER DEGRADATION-ENHANCING ALPHA-MANNOSIDASE-LIKE PROTEIN 1"/>
    <property type="match status" value="1"/>
</dbReference>
<feature type="active site" evidence="5">
    <location>
        <position position="467"/>
    </location>
</feature>
<keyword evidence="6" id="KW-0106">Calcium</keyword>
<evidence type="ECO:0000313" key="9">
    <source>
        <dbReference type="EMBL" id="KAK6340633.1"/>
    </source>
</evidence>